<protein>
    <submittedName>
        <fullName evidence="3">Uncharacterized protein</fullName>
    </submittedName>
</protein>
<keyword evidence="2" id="KW-0732">Signal</keyword>
<gene>
    <name evidence="3" type="ORF">PoB_002605900</name>
</gene>
<organism evidence="3 4">
    <name type="scientific">Plakobranchus ocellatus</name>
    <dbReference type="NCBI Taxonomy" id="259542"/>
    <lineage>
        <taxon>Eukaryota</taxon>
        <taxon>Metazoa</taxon>
        <taxon>Spiralia</taxon>
        <taxon>Lophotrochozoa</taxon>
        <taxon>Mollusca</taxon>
        <taxon>Gastropoda</taxon>
        <taxon>Heterobranchia</taxon>
        <taxon>Euthyneura</taxon>
        <taxon>Panpulmonata</taxon>
        <taxon>Sacoglossa</taxon>
        <taxon>Placobranchoidea</taxon>
        <taxon>Plakobranchidae</taxon>
        <taxon>Plakobranchus</taxon>
    </lineage>
</organism>
<comment type="caution">
    <text evidence="3">The sequence shown here is derived from an EMBL/GenBank/DDBJ whole genome shotgun (WGS) entry which is preliminary data.</text>
</comment>
<dbReference type="Proteomes" id="UP000735302">
    <property type="component" value="Unassembled WGS sequence"/>
</dbReference>
<dbReference type="EMBL" id="BLXT01003003">
    <property type="protein sequence ID" value="GFN99553.1"/>
    <property type="molecule type" value="Genomic_DNA"/>
</dbReference>
<name>A0AAV3ZW74_9GAST</name>
<keyword evidence="4" id="KW-1185">Reference proteome</keyword>
<dbReference type="AlphaFoldDB" id="A0AAV3ZW74"/>
<accession>A0AAV3ZW74</accession>
<feature type="signal peptide" evidence="2">
    <location>
        <begin position="1"/>
        <end position="30"/>
    </location>
</feature>
<evidence type="ECO:0000313" key="3">
    <source>
        <dbReference type="EMBL" id="GFN99553.1"/>
    </source>
</evidence>
<evidence type="ECO:0000313" key="4">
    <source>
        <dbReference type="Proteomes" id="UP000735302"/>
    </source>
</evidence>
<sequence>MQFCAMFLLAPCRRLCHFAILDSLIIVVIGSCCGGGGGGGWSDICSRVSVGGDGGDGSGGIEGRDGSVEGSSVVCGNCIAYGGVNDDDCDDDDCDSDDSDSDDSDGGDYGNGNGVGGDGCGDSVCMVVVIWYSR</sequence>
<feature type="region of interest" description="Disordered" evidence="1">
    <location>
        <begin position="85"/>
        <end position="119"/>
    </location>
</feature>
<feature type="compositionally biased region" description="Gly residues" evidence="1">
    <location>
        <begin position="107"/>
        <end position="119"/>
    </location>
</feature>
<feature type="chain" id="PRO_5043495277" evidence="2">
    <location>
        <begin position="31"/>
        <end position="134"/>
    </location>
</feature>
<proteinExistence type="predicted"/>
<reference evidence="3 4" key="1">
    <citation type="journal article" date="2021" name="Elife">
        <title>Chloroplast acquisition without the gene transfer in kleptoplastic sea slugs, Plakobranchus ocellatus.</title>
        <authorList>
            <person name="Maeda T."/>
            <person name="Takahashi S."/>
            <person name="Yoshida T."/>
            <person name="Shimamura S."/>
            <person name="Takaki Y."/>
            <person name="Nagai Y."/>
            <person name="Toyoda A."/>
            <person name="Suzuki Y."/>
            <person name="Arimoto A."/>
            <person name="Ishii H."/>
            <person name="Satoh N."/>
            <person name="Nishiyama T."/>
            <person name="Hasebe M."/>
            <person name="Maruyama T."/>
            <person name="Minagawa J."/>
            <person name="Obokata J."/>
            <person name="Shigenobu S."/>
        </authorList>
    </citation>
    <scope>NUCLEOTIDE SEQUENCE [LARGE SCALE GENOMIC DNA]</scope>
</reference>
<evidence type="ECO:0000256" key="2">
    <source>
        <dbReference type="SAM" id="SignalP"/>
    </source>
</evidence>
<feature type="compositionally biased region" description="Acidic residues" evidence="1">
    <location>
        <begin position="85"/>
        <end position="106"/>
    </location>
</feature>
<evidence type="ECO:0000256" key="1">
    <source>
        <dbReference type="SAM" id="MobiDB-lite"/>
    </source>
</evidence>